<dbReference type="PANTHER" id="PTHR31302">
    <property type="entry name" value="TRANSMEMBRANE PROTEIN WITH METALLOPHOSPHOESTERASE DOMAIN-RELATED"/>
    <property type="match status" value="1"/>
</dbReference>
<dbReference type="PANTHER" id="PTHR31302:SF31">
    <property type="entry name" value="PHOSPHODIESTERASE YAEI"/>
    <property type="match status" value="1"/>
</dbReference>
<dbReference type="Gene3D" id="3.60.21.10">
    <property type="match status" value="1"/>
</dbReference>
<evidence type="ECO:0000259" key="7">
    <source>
        <dbReference type="Pfam" id="PF00149"/>
    </source>
</evidence>
<feature type="transmembrane region" description="Helical" evidence="6">
    <location>
        <begin position="37"/>
        <end position="59"/>
    </location>
</feature>
<dbReference type="GO" id="GO:0046872">
    <property type="term" value="F:metal ion binding"/>
    <property type="evidence" value="ECO:0007669"/>
    <property type="project" value="UniProtKB-KW"/>
</dbReference>
<evidence type="ECO:0000256" key="1">
    <source>
        <dbReference type="ARBA" id="ARBA00001968"/>
    </source>
</evidence>
<feature type="transmembrane region" description="Helical" evidence="6">
    <location>
        <begin position="71"/>
        <end position="92"/>
    </location>
</feature>
<feature type="region of interest" description="Disordered" evidence="5">
    <location>
        <begin position="127"/>
        <end position="157"/>
    </location>
</feature>
<dbReference type="GO" id="GO:0009245">
    <property type="term" value="P:lipid A biosynthetic process"/>
    <property type="evidence" value="ECO:0007669"/>
    <property type="project" value="TreeGrafter"/>
</dbReference>
<dbReference type="AlphaFoldDB" id="A0AAU1LW82"/>
<dbReference type="EMBL" id="CP108169">
    <property type="protein sequence ID" value="WTQ75557.1"/>
    <property type="molecule type" value="Genomic_DNA"/>
</dbReference>
<evidence type="ECO:0000256" key="3">
    <source>
        <dbReference type="ARBA" id="ARBA00022801"/>
    </source>
</evidence>
<keyword evidence="2" id="KW-0479">Metal-binding</keyword>
<evidence type="ECO:0000256" key="6">
    <source>
        <dbReference type="SAM" id="Phobius"/>
    </source>
</evidence>
<keyword evidence="6" id="KW-0812">Transmembrane</keyword>
<feature type="compositionally biased region" description="Low complexity" evidence="5">
    <location>
        <begin position="127"/>
        <end position="151"/>
    </location>
</feature>
<dbReference type="InterPro" id="IPR051158">
    <property type="entry name" value="Metallophosphoesterase_sf"/>
</dbReference>
<keyword evidence="6" id="KW-0472">Membrane</keyword>
<evidence type="ECO:0000256" key="4">
    <source>
        <dbReference type="ARBA" id="ARBA00061089"/>
    </source>
</evidence>
<feature type="domain" description="Calcineurin-like phosphoesterase" evidence="7">
    <location>
        <begin position="211"/>
        <end position="373"/>
    </location>
</feature>
<dbReference type="GO" id="GO:0016020">
    <property type="term" value="C:membrane"/>
    <property type="evidence" value="ECO:0007669"/>
    <property type="project" value="GOC"/>
</dbReference>
<proteinExistence type="inferred from homology"/>
<evidence type="ECO:0000256" key="2">
    <source>
        <dbReference type="ARBA" id="ARBA00022723"/>
    </source>
</evidence>
<keyword evidence="6" id="KW-1133">Transmembrane helix</keyword>
<dbReference type="InterPro" id="IPR029052">
    <property type="entry name" value="Metallo-depent_PP-like"/>
</dbReference>
<comment type="cofactor">
    <cofactor evidence="1">
        <name>a divalent metal cation</name>
        <dbReference type="ChEBI" id="CHEBI:60240"/>
    </cofactor>
</comment>
<name>A0AAU1LW82_9ACTN</name>
<dbReference type="GO" id="GO:0008758">
    <property type="term" value="F:UDP-2,3-diacylglucosamine hydrolase activity"/>
    <property type="evidence" value="ECO:0007669"/>
    <property type="project" value="TreeGrafter"/>
</dbReference>
<dbReference type="FunFam" id="3.60.21.10:FF:000028">
    <property type="entry name" value="Putative metallophosphoesterase"/>
    <property type="match status" value="1"/>
</dbReference>
<comment type="similarity">
    <text evidence="4">Belongs to the metallophosphoesterase superfamily.</text>
</comment>
<dbReference type="CDD" id="cd07385">
    <property type="entry name" value="MPP_YkuE_C"/>
    <property type="match status" value="1"/>
</dbReference>
<gene>
    <name evidence="8" type="ORF">OG222_21770</name>
</gene>
<feature type="transmembrane region" description="Helical" evidence="6">
    <location>
        <begin position="164"/>
        <end position="189"/>
    </location>
</feature>
<sequence length="432" mass="44760">MVVVFVLVAVAVLALLAGVHRYVWRRLIGDTTAKGSLARRVGTVAAFVLPLLTVGAFVSSRSGVPFPVQQVLAWPGYLWLAALLYLTLALLVGEAVRPLLRRFLARRAAARQAAPVDVSAGAPAVQVPAAAEPGPATDGGTRTDPAPDTEAPAPPVADPSRRLFVARAVGGAAALAGLGTVGLGTYGVLRGPSTKRITVRLAGLPRSAHGFRIAMVSDIHLGPILGRAHTRRVVDAINATNPDLVAVVGDLVDGSVADLGPAAEPLAGLEARHGSYFVTGNHEYFSGAAEWVDHVRELGLHPLENARVEIAGFDLAGVNDVAGESEGQGPDFARALGDRDRGRASVLLAHQPVVIDDAVEYGVGLQLSGHTHGGQLWPGNLVAELANPTVAGYERYGDTQLYVSRGAGAWGPPVRVGAPSDITVVELASPQA</sequence>
<organism evidence="8">
    <name type="scientific">Streptomyces sp. NBC_00148</name>
    <dbReference type="NCBI Taxonomy" id="2903626"/>
    <lineage>
        <taxon>Bacteria</taxon>
        <taxon>Bacillati</taxon>
        <taxon>Actinomycetota</taxon>
        <taxon>Actinomycetes</taxon>
        <taxon>Kitasatosporales</taxon>
        <taxon>Streptomycetaceae</taxon>
        <taxon>Streptomyces</taxon>
    </lineage>
</organism>
<protein>
    <submittedName>
        <fullName evidence="8">Metallophosphoesterase</fullName>
    </submittedName>
</protein>
<evidence type="ECO:0000313" key="8">
    <source>
        <dbReference type="EMBL" id="WTQ75557.1"/>
    </source>
</evidence>
<reference evidence="8" key="1">
    <citation type="submission" date="2022-10" db="EMBL/GenBank/DDBJ databases">
        <title>The complete genomes of actinobacterial strains from the NBC collection.</title>
        <authorList>
            <person name="Joergensen T.S."/>
            <person name="Alvarez Arevalo M."/>
            <person name="Sterndorff E.B."/>
            <person name="Faurdal D."/>
            <person name="Vuksanovic O."/>
            <person name="Mourched A.-S."/>
            <person name="Charusanti P."/>
            <person name="Shaw S."/>
            <person name="Blin K."/>
            <person name="Weber T."/>
        </authorList>
    </citation>
    <scope>NUCLEOTIDE SEQUENCE</scope>
    <source>
        <strain evidence="8">NBC_00148</strain>
    </source>
</reference>
<dbReference type="SUPFAM" id="SSF56300">
    <property type="entry name" value="Metallo-dependent phosphatases"/>
    <property type="match status" value="1"/>
</dbReference>
<accession>A0AAU1LW82</accession>
<dbReference type="Pfam" id="PF00149">
    <property type="entry name" value="Metallophos"/>
    <property type="match status" value="1"/>
</dbReference>
<evidence type="ECO:0000256" key="5">
    <source>
        <dbReference type="SAM" id="MobiDB-lite"/>
    </source>
</evidence>
<keyword evidence="3" id="KW-0378">Hydrolase</keyword>
<dbReference type="InterPro" id="IPR004843">
    <property type="entry name" value="Calcineurin-like_PHP"/>
</dbReference>